<reference evidence="19" key="1">
    <citation type="submission" date="2021-11" db="EMBL/GenBank/DDBJ databases">
        <authorList>
            <person name="Schell T."/>
        </authorList>
    </citation>
    <scope>NUCLEOTIDE SEQUENCE</scope>
    <source>
        <strain evidence="19">M5</strain>
    </source>
</reference>
<dbReference type="PANTHER" id="PTHR45875:SF1">
    <property type="entry name" value="METHYLTRANSFERASE N6AMT1"/>
    <property type="match status" value="1"/>
</dbReference>
<sequence>MEDGTSTCTSVDGTEDFGDNPTRDSLTEGILNLLKPTVDCLENSIKNTRQSQVELRTQIENLSAELSVISQNQQSPIDLESYIKKLLDARKRITIVNSILQNAQDRLNKIHQLSAKEIWKTLPMMDKIETPDLSHLSSTDYENVYEPAEDSFLMLDALESEIPFIKSIKPTICLEIGSGSGIVLTGLAKCLGSDCAYFSIDINPHAAQVTQKTAYKNSVSLQVVNCDLVGPLLPQIQNKVDLLVFNPPYVPTDENEIDPQSLITLSWAGGSRGRTVMDRLFPVIPQIMSPSGVFYLLIVKENDEEDIFNVMMSYNWLGSVIIERKAGREFLKVLRFERVKV</sequence>
<feature type="domain" description="Methyltransferase small" evidence="18">
    <location>
        <begin position="173"/>
        <end position="252"/>
    </location>
</feature>
<dbReference type="InterPro" id="IPR052190">
    <property type="entry name" value="Euk-Arch_PrmC-MTase"/>
</dbReference>
<feature type="region of interest" description="Disordered" evidence="17">
    <location>
        <begin position="1"/>
        <end position="23"/>
    </location>
</feature>
<comment type="subcellular location">
    <subcellularLocation>
        <location evidence="1">Nucleus</location>
    </subcellularLocation>
</comment>
<dbReference type="FunFam" id="3.40.50.150:FF:000077">
    <property type="entry name" value="HemK methyltransferase family member 2"/>
    <property type="match status" value="1"/>
</dbReference>
<proteinExistence type="inferred from homology"/>
<evidence type="ECO:0000256" key="2">
    <source>
        <dbReference type="ARBA" id="ARBA00006149"/>
    </source>
</evidence>
<keyword evidence="6" id="KW-0539">Nucleus</keyword>
<dbReference type="CDD" id="cd02440">
    <property type="entry name" value="AdoMet_MTases"/>
    <property type="match status" value="1"/>
</dbReference>
<evidence type="ECO:0000256" key="15">
    <source>
        <dbReference type="ARBA" id="ARBA00093624"/>
    </source>
</evidence>
<evidence type="ECO:0000256" key="4">
    <source>
        <dbReference type="ARBA" id="ARBA00022679"/>
    </source>
</evidence>
<keyword evidence="20" id="KW-1185">Reference proteome</keyword>
<evidence type="ECO:0000256" key="8">
    <source>
        <dbReference type="ARBA" id="ARBA00050903"/>
    </source>
</evidence>
<dbReference type="Pfam" id="PF05175">
    <property type="entry name" value="MTS"/>
    <property type="match status" value="1"/>
</dbReference>
<evidence type="ECO:0000256" key="11">
    <source>
        <dbReference type="ARBA" id="ARBA00075330"/>
    </source>
</evidence>
<evidence type="ECO:0000256" key="10">
    <source>
        <dbReference type="ARBA" id="ARBA00062344"/>
    </source>
</evidence>
<dbReference type="SUPFAM" id="SSF53335">
    <property type="entry name" value="S-adenosyl-L-methionine-dependent methyltransferases"/>
    <property type="match status" value="1"/>
</dbReference>
<comment type="catalytic activity">
    <reaction evidence="8">
        <text>methylarsonous acid + S-adenosyl-L-methionine = dimethylarsinate + S-adenosyl-L-homocysteine + 2 H(+)</text>
        <dbReference type="Rhea" id="RHEA:11684"/>
        <dbReference type="ChEBI" id="CHEBI:15378"/>
        <dbReference type="ChEBI" id="CHEBI:16223"/>
        <dbReference type="ChEBI" id="CHEBI:17826"/>
        <dbReference type="ChEBI" id="CHEBI:57856"/>
        <dbReference type="ChEBI" id="CHEBI:59789"/>
    </reaction>
</comment>
<accession>A0A8J2WA70</accession>
<dbReference type="InterPro" id="IPR004557">
    <property type="entry name" value="PrmC-related"/>
</dbReference>
<evidence type="ECO:0000256" key="3">
    <source>
        <dbReference type="ARBA" id="ARBA00022603"/>
    </source>
</evidence>
<evidence type="ECO:0000259" key="18">
    <source>
        <dbReference type="Pfam" id="PF05175"/>
    </source>
</evidence>
<gene>
    <name evidence="19" type="ORF">DGAL_LOCUS14478</name>
</gene>
<feature type="compositionally biased region" description="Polar residues" evidence="17">
    <location>
        <begin position="1"/>
        <end position="12"/>
    </location>
</feature>
<keyword evidence="5" id="KW-0949">S-adenosyl-L-methionine</keyword>
<evidence type="ECO:0000256" key="9">
    <source>
        <dbReference type="ARBA" id="ARBA00053180"/>
    </source>
</evidence>
<dbReference type="GO" id="GO:0035657">
    <property type="term" value="C:eRF1 methyltransferase complex"/>
    <property type="evidence" value="ECO:0007669"/>
    <property type="project" value="TreeGrafter"/>
</dbReference>
<evidence type="ECO:0000256" key="12">
    <source>
        <dbReference type="ARBA" id="ARBA00076540"/>
    </source>
</evidence>
<evidence type="ECO:0000256" key="13">
    <source>
        <dbReference type="ARBA" id="ARBA00080992"/>
    </source>
</evidence>
<name>A0A8J2WA70_9CRUS</name>
<keyword evidence="4" id="KW-0808">Transferase</keyword>
<comment type="catalytic activity">
    <reaction evidence="7">
        <text>L-lysyl-[histone] + S-adenosyl-L-methionine = N(6)-methyl-L-lysyl-[histone] + S-adenosyl-L-homocysteine + H(+)</text>
        <dbReference type="Rhea" id="RHEA:10024"/>
        <dbReference type="Rhea" id="RHEA-COMP:9845"/>
        <dbReference type="Rhea" id="RHEA-COMP:9846"/>
        <dbReference type="ChEBI" id="CHEBI:15378"/>
        <dbReference type="ChEBI" id="CHEBI:29969"/>
        <dbReference type="ChEBI" id="CHEBI:57856"/>
        <dbReference type="ChEBI" id="CHEBI:59789"/>
        <dbReference type="ChEBI" id="CHEBI:61929"/>
    </reaction>
    <physiologicalReaction direction="left-to-right" evidence="7">
        <dbReference type="Rhea" id="RHEA:10025"/>
    </physiologicalReaction>
</comment>
<keyword evidence="3" id="KW-0489">Methyltransferase</keyword>
<dbReference type="InterPro" id="IPR029063">
    <property type="entry name" value="SAM-dependent_MTases_sf"/>
</dbReference>
<dbReference type="NCBIfam" id="TIGR00537">
    <property type="entry name" value="hemK_rel_arch"/>
    <property type="match status" value="1"/>
</dbReference>
<dbReference type="InterPro" id="IPR002052">
    <property type="entry name" value="DNA_methylase_N6_adenine_CS"/>
</dbReference>
<dbReference type="OrthoDB" id="406152at2759"/>
<organism evidence="19 20">
    <name type="scientific">Daphnia galeata</name>
    <dbReference type="NCBI Taxonomy" id="27404"/>
    <lineage>
        <taxon>Eukaryota</taxon>
        <taxon>Metazoa</taxon>
        <taxon>Ecdysozoa</taxon>
        <taxon>Arthropoda</taxon>
        <taxon>Crustacea</taxon>
        <taxon>Branchiopoda</taxon>
        <taxon>Diplostraca</taxon>
        <taxon>Cladocera</taxon>
        <taxon>Anomopoda</taxon>
        <taxon>Daphniidae</taxon>
        <taxon>Daphnia</taxon>
    </lineage>
</organism>
<dbReference type="Gene3D" id="3.40.50.150">
    <property type="entry name" value="Vaccinia Virus protein VP39"/>
    <property type="match status" value="1"/>
</dbReference>
<evidence type="ECO:0000256" key="17">
    <source>
        <dbReference type="SAM" id="MobiDB-lite"/>
    </source>
</evidence>
<protein>
    <recommendedName>
        <fullName evidence="15">Methyltransferase HEMK2</fullName>
    </recommendedName>
    <alternativeName>
        <fullName evidence="14">HemK methyltransferase family member 2</fullName>
    </alternativeName>
    <alternativeName>
        <fullName evidence="12">Lysine N-methyltransferase 9</fullName>
    </alternativeName>
    <alternativeName>
        <fullName evidence="11">Methylarsonite methyltransferase N6AMT1</fullName>
    </alternativeName>
    <alternativeName>
        <fullName evidence="16">Methyltransferase N6AMT1</fullName>
    </alternativeName>
    <alternativeName>
        <fullName evidence="13">Protein N(5)-glutamine methyltransferase</fullName>
    </alternativeName>
</protein>
<evidence type="ECO:0000313" key="20">
    <source>
        <dbReference type="Proteomes" id="UP000789390"/>
    </source>
</evidence>
<dbReference type="GO" id="GO:0003676">
    <property type="term" value="F:nucleic acid binding"/>
    <property type="evidence" value="ECO:0007669"/>
    <property type="project" value="InterPro"/>
</dbReference>
<dbReference type="PANTHER" id="PTHR45875">
    <property type="entry name" value="METHYLTRANSFERASE N6AMT1"/>
    <property type="match status" value="1"/>
</dbReference>
<dbReference type="GO" id="GO:0032259">
    <property type="term" value="P:methylation"/>
    <property type="evidence" value="ECO:0007669"/>
    <property type="project" value="UniProtKB-KW"/>
</dbReference>
<evidence type="ECO:0000256" key="6">
    <source>
        <dbReference type="ARBA" id="ARBA00023242"/>
    </source>
</evidence>
<dbReference type="EMBL" id="CAKKLH010000307">
    <property type="protein sequence ID" value="CAH0110871.1"/>
    <property type="molecule type" value="Genomic_DNA"/>
</dbReference>
<comment type="subunit">
    <text evidence="10">Heterodimer; heterodimerization with TRMT112 is required for S-adenosyl-L-methionine-binding.</text>
</comment>
<dbReference type="PROSITE" id="PS00092">
    <property type="entry name" value="N6_MTASE"/>
    <property type="match status" value="1"/>
</dbReference>
<dbReference type="GO" id="GO:0036009">
    <property type="term" value="F:protein-glutamine N-methyltransferase activity"/>
    <property type="evidence" value="ECO:0007669"/>
    <property type="project" value="UniProtKB-ARBA"/>
</dbReference>
<evidence type="ECO:0000256" key="7">
    <source>
        <dbReference type="ARBA" id="ARBA00048619"/>
    </source>
</evidence>
<evidence type="ECO:0000256" key="16">
    <source>
        <dbReference type="ARBA" id="ARBA00093667"/>
    </source>
</evidence>
<evidence type="ECO:0000313" key="19">
    <source>
        <dbReference type="EMBL" id="CAH0110871.1"/>
    </source>
</evidence>
<comment type="function">
    <text evidence="9">Methyltransferase that can methylate proteins and, to a lower extent, arsenic. Catalytic subunit of a heterodimer with TRMT112, which monomethylates 'Lys-12' of histone H4 (H4K12me1), a modification present at the promoters of numerous genes encoding cell cycle regulators. Catalytic subunit of a heterodimer with TRMT112, which catalyzes N5-methylation of Glu residue of proteins with a Gly-Gln-Xaa-Xaa-Xaa-Arg motif. Methylates ETF1 on 'Gln-185'; ETF1 needs to be complexed to ERF3 in its GTP-bound form to be efficiently methylated. May also play a role in the modulation of arsenic-induced toxicity by mediating the conversion of monomethylarsonous acid (3+) into the less toxic dimethylarsonic acid. It however only plays a limited role in arsenic metabolism compared with AS3MT.</text>
</comment>
<comment type="caution">
    <text evidence="19">The sequence shown here is derived from an EMBL/GenBank/DDBJ whole genome shotgun (WGS) entry which is preliminary data.</text>
</comment>
<dbReference type="Proteomes" id="UP000789390">
    <property type="component" value="Unassembled WGS sequence"/>
</dbReference>
<dbReference type="GO" id="GO:0005634">
    <property type="term" value="C:nucleus"/>
    <property type="evidence" value="ECO:0007669"/>
    <property type="project" value="UniProtKB-SubCell"/>
</dbReference>
<dbReference type="InterPro" id="IPR007848">
    <property type="entry name" value="Small_mtfrase_dom"/>
</dbReference>
<evidence type="ECO:0000256" key="1">
    <source>
        <dbReference type="ARBA" id="ARBA00004123"/>
    </source>
</evidence>
<dbReference type="AlphaFoldDB" id="A0A8J2WA70"/>
<dbReference type="Pfam" id="PF14712">
    <property type="entry name" value="Snapin_Pallidin"/>
    <property type="match status" value="1"/>
</dbReference>
<evidence type="ECO:0000256" key="14">
    <source>
        <dbReference type="ARBA" id="ARBA00083337"/>
    </source>
</evidence>
<comment type="similarity">
    <text evidence="2">Belongs to the eukaryotic/archaeal PrmC-related family.</text>
</comment>
<dbReference type="InterPro" id="IPR028119">
    <property type="entry name" value="Snapin/Pallidin/Snn1"/>
</dbReference>
<evidence type="ECO:0000256" key="5">
    <source>
        <dbReference type="ARBA" id="ARBA00022691"/>
    </source>
</evidence>